<dbReference type="PANTHER" id="PTHR11102">
    <property type="entry name" value="SEL-1-LIKE PROTEIN"/>
    <property type="match status" value="1"/>
</dbReference>
<feature type="region of interest" description="Disordered" evidence="2">
    <location>
        <begin position="446"/>
        <end position="490"/>
    </location>
</feature>
<comment type="similarity">
    <text evidence="1">Belongs to the sel-1 family.</text>
</comment>
<feature type="region of interest" description="Disordered" evidence="2">
    <location>
        <begin position="139"/>
        <end position="190"/>
    </location>
</feature>
<sequence length="1369" mass="150674">MAMIMMIPSPRHAKLALLMALLMLTFFLVSFNATLRFIVDSRAEQIRLLSLSSPSSSSAAAAAVEGESGKETGDYYPPDDADAYESRQKLLLRRTERMLKERGNPPPGMYRTTTRPLDGFAMKDSLGGRIQDDYMEEEYDDDDVDNDDDDDDGHGDDHRLVRRPPISSSSSSWQQQRWRGRSSSWSSSTNNVADAHYAKAMRMLSSNFDDTVDGGNALIHMTRGGEYDIGDGATRGDKFVRMEDYYGHADVNDIDRPNDHGGEVKGGEKKRTRRSGRRRRRNGRGKKGGGNRGRRRSRMAQRLAAAVAAASNNEGAVDADADDGRGGFIGAFVAELEGIAGGGGAAIPVVEGGEPPFVNILTEYLLDSIEVALRRACEALGISDYCYIYGHEDNDVGYEYRRSRIRIKGKPSSSSYIRREEDRFSWSDTRMGKALIWTYQLLGSSSSTSRAMGGGDSSYSSYRSSRRRRGDEGEGEGEGGGCPESARPMTGLSRSDLISIEGLYHLERAAELGHPEAQRMVANSLSSGILPLSDHSLMVRLAEWRYYCSRHERVGKEVGEDGEVVDGDGGNWTSIFLQSTVEIADDFSPSSPRRGGRLGDRERQKLETRRRGGQLSRAVVLWHLSAMSGNVESAMTLGYRHFYSAMGGSGGGGFGSGAGRLFAMLNDDSVISPGYDPRHGGAVGGAAASGGGSGSAAHYGVLGTCETALAYYEAAAHGVMDELENGPTKGKVSPPIDGHRLAEIYNRGGASVALEAHNKPDELEEVLQYYRMLASRNRSPEPDLTAAFTIANFYFNGYRGVKQDLRLALKYYEICGDYNHWEGGGLAGLMHVWGIGMASEERDLGKAYSYFHRGTPGGLDSCLDRLRKKKRQGVAGSKDGDVVMCDRHCTNGMGLLHLLGVEGLIDRDVDIARKWFEIGKDIGDPDSMYNYAMLRLGWMVTELKDLPAKVPIDKGPAGKRSRGKWREVTPFDRHSYLTHRSTSVKNGDPGNYNGPSVSDYMNAMQQLQQAASKGHLQAKHKLGMLFATGAVVPKKYGSPTKAVAQSCPSALRYFKGVADSGHTVSRRNRAAWKQYIAKDYESSLRNYLASAETGSEIGQVNAAFLLEQGHCLGMTRIACTHASIRLWRAAARQGNLEACLRVGDFYFYGRLRGGGSLSMVTSPPSKSKKDSGGGQATTLYDRDEYLSSLEGKALYFIPGAYRWMRYVLYPEELFALTKKWLSKSSVRIWRNALETFSSVSTDDKKTDLSPSRDACPEKVGEMCVSEWVQKEEHDALENKEEEYEHMAIAAQYYRKAAEEHNSARANFNLGFMHEWGLGLSQDFPLAKRHYDLAGKDNSNKAAAIALFAMNIHQKAVKFAMYLKRLSEGD</sequence>
<protein>
    <submittedName>
        <fullName evidence="3">Uncharacterized protein</fullName>
    </submittedName>
</protein>
<dbReference type="SUPFAM" id="SSF81901">
    <property type="entry name" value="HCP-like"/>
    <property type="match status" value="3"/>
</dbReference>
<gene>
    <name evidence="3" type="ORF">ACHAXA_003216</name>
</gene>
<proteinExistence type="inferred from homology"/>
<reference evidence="3 4" key="1">
    <citation type="submission" date="2024-10" db="EMBL/GenBank/DDBJ databases">
        <title>Updated reference genomes for cyclostephanoid diatoms.</title>
        <authorList>
            <person name="Roberts W.R."/>
            <person name="Alverson A.J."/>
        </authorList>
    </citation>
    <scope>NUCLEOTIDE SEQUENCE [LARGE SCALE GENOMIC DNA]</scope>
    <source>
        <strain evidence="3 4">AJA228-03</strain>
    </source>
</reference>
<dbReference type="Gene3D" id="1.25.40.10">
    <property type="entry name" value="Tetratricopeptide repeat domain"/>
    <property type="match status" value="3"/>
</dbReference>
<feature type="compositionally biased region" description="Low complexity" evidence="2">
    <location>
        <begin position="167"/>
        <end position="188"/>
    </location>
</feature>
<feature type="region of interest" description="Disordered" evidence="2">
    <location>
        <begin position="96"/>
        <end position="123"/>
    </location>
</feature>
<keyword evidence="4" id="KW-1185">Reference proteome</keyword>
<dbReference type="Proteomes" id="UP001530377">
    <property type="component" value="Unassembled WGS sequence"/>
</dbReference>
<dbReference type="InterPro" id="IPR011990">
    <property type="entry name" value="TPR-like_helical_dom_sf"/>
</dbReference>
<dbReference type="InterPro" id="IPR050767">
    <property type="entry name" value="Sel1_AlgK"/>
</dbReference>
<accession>A0ABD3RYJ8</accession>
<feature type="compositionally biased region" description="Basic and acidic residues" evidence="2">
    <location>
        <begin position="250"/>
        <end position="269"/>
    </location>
</feature>
<feature type="region of interest" description="Disordered" evidence="2">
    <location>
        <begin position="57"/>
        <end position="81"/>
    </location>
</feature>
<organism evidence="3 4">
    <name type="scientific">Cyclostephanos tholiformis</name>
    <dbReference type="NCBI Taxonomy" id="382380"/>
    <lineage>
        <taxon>Eukaryota</taxon>
        <taxon>Sar</taxon>
        <taxon>Stramenopiles</taxon>
        <taxon>Ochrophyta</taxon>
        <taxon>Bacillariophyta</taxon>
        <taxon>Coscinodiscophyceae</taxon>
        <taxon>Thalassiosirophycidae</taxon>
        <taxon>Stephanodiscales</taxon>
        <taxon>Stephanodiscaceae</taxon>
        <taxon>Cyclostephanos</taxon>
    </lineage>
</organism>
<evidence type="ECO:0000256" key="1">
    <source>
        <dbReference type="ARBA" id="ARBA00038101"/>
    </source>
</evidence>
<dbReference type="Pfam" id="PF08238">
    <property type="entry name" value="Sel1"/>
    <property type="match status" value="6"/>
</dbReference>
<feature type="region of interest" description="Disordered" evidence="2">
    <location>
        <begin position="586"/>
        <end position="611"/>
    </location>
</feature>
<feature type="region of interest" description="Disordered" evidence="2">
    <location>
        <begin position="250"/>
        <end position="298"/>
    </location>
</feature>
<evidence type="ECO:0000256" key="2">
    <source>
        <dbReference type="SAM" id="MobiDB-lite"/>
    </source>
</evidence>
<dbReference type="EMBL" id="JALLPB020000111">
    <property type="protein sequence ID" value="KAL3817295.1"/>
    <property type="molecule type" value="Genomic_DNA"/>
</dbReference>
<evidence type="ECO:0000313" key="4">
    <source>
        <dbReference type="Proteomes" id="UP001530377"/>
    </source>
</evidence>
<dbReference type="SMART" id="SM00671">
    <property type="entry name" value="SEL1"/>
    <property type="match status" value="4"/>
</dbReference>
<feature type="compositionally biased region" description="Acidic residues" evidence="2">
    <location>
        <begin position="139"/>
        <end position="154"/>
    </location>
</feature>
<name>A0ABD3RYJ8_9STRA</name>
<dbReference type="InterPro" id="IPR006597">
    <property type="entry name" value="Sel1-like"/>
</dbReference>
<comment type="caution">
    <text evidence="3">The sequence shown here is derived from an EMBL/GenBank/DDBJ whole genome shotgun (WGS) entry which is preliminary data.</text>
</comment>
<evidence type="ECO:0000313" key="3">
    <source>
        <dbReference type="EMBL" id="KAL3817295.1"/>
    </source>
</evidence>
<feature type="compositionally biased region" description="Basic and acidic residues" evidence="2">
    <location>
        <begin position="597"/>
        <end position="610"/>
    </location>
</feature>
<feature type="compositionally biased region" description="Basic residues" evidence="2">
    <location>
        <begin position="270"/>
        <end position="298"/>
    </location>
</feature>
<dbReference type="PANTHER" id="PTHR11102:SF147">
    <property type="entry name" value="SEL1L ADAPTOR SUBUNIT OF ERAD E3 UBIQUITIN LIGASE"/>
    <property type="match status" value="1"/>
</dbReference>